<dbReference type="PANTHER" id="PTHR33164:SF99">
    <property type="entry name" value="MARR FAMILY REGULATORY PROTEIN"/>
    <property type="match status" value="1"/>
</dbReference>
<dbReference type="Proteomes" id="UP000235739">
    <property type="component" value="Unassembled WGS sequence"/>
</dbReference>
<reference evidence="2 3" key="1">
    <citation type="journal article" date="2017" name="Elife">
        <title>Extensive horizontal gene transfer in cheese-associated bacteria.</title>
        <authorList>
            <person name="Bonham K.S."/>
            <person name="Wolfe B.E."/>
            <person name="Dutton R.J."/>
        </authorList>
    </citation>
    <scope>NUCLEOTIDE SEQUENCE [LARGE SCALE GENOMIC DNA]</scope>
    <source>
        <strain evidence="2 3">JB182</strain>
    </source>
</reference>
<feature type="domain" description="HTH marR-type" evidence="1">
    <location>
        <begin position="17"/>
        <end position="153"/>
    </location>
</feature>
<dbReference type="GO" id="GO:0006950">
    <property type="term" value="P:response to stress"/>
    <property type="evidence" value="ECO:0007669"/>
    <property type="project" value="TreeGrafter"/>
</dbReference>
<dbReference type="PRINTS" id="PR00598">
    <property type="entry name" value="HTHMARR"/>
</dbReference>
<dbReference type="InterPro" id="IPR036390">
    <property type="entry name" value="WH_DNA-bd_sf"/>
</dbReference>
<dbReference type="AlphaFoldDB" id="A0A2N7RZY5"/>
<dbReference type="Pfam" id="PF01047">
    <property type="entry name" value="MarR"/>
    <property type="match status" value="1"/>
</dbReference>
<evidence type="ECO:0000313" key="2">
    <source>
        <dbReference type="EMBL" id="PMQ19443.1"/>
    </source>
</evidence>
<dbReference type="SMART" id="SM00347">
    <property type="entry name" value="HTH_MARR"/>
    <property type="match status" value="1"/>
</dbReference>
<dbReference type="PANTHER" id="PTHR33164">
    <property type="entry name" value="TRANSCRIPTIONAL REGULATOR, MARR FAMILY"/>
    <property type="match status" value="1"/>
</dbReference>
<dbReference type="Gene3D" id="1.10.10.10">
    <property type="entry name" value="Winged helix-like DNA-binding domain superfamily/Winged helix DNA-binding domain"/>
    <property type="match status" value="1"/>
</dbReference>
<dbReference type="EMBL" id="PNQX01000002">
    <property type="protein sequence ID" value="PMQ19443.1"/>
    <property type="molecule type" value="Genomic_DNA"/>
</dbReference>
<dbReference type="PROSITE" id="PS50995">
    <property type="entry name" value="HTH_MARR_2"/>
    <property type="match status" value="1"/>
</dbReference>
<dbReference type="InterPro" id="IPR039422">
    <property type="entry name" value="MarR/SlyA-like"/>
</dbReference>
<comment type="caution">
    <text evidence="2">The sequence shown here is derived from an EMBL/GenBank/DDBJ whole genome shotgun (WGS) entry which is preliminary data.</text>
</comment>
<evidence type="ECO:0000313" key="3">
    <source>
        <dbReference type="Proteomes" id="UP000235739"/>
    </source>
</evidence>
<dbReference type="RefSeq" id="WP_102598631.1">
    <property type="nucleotide sequence ID" value="NZ_JABUYH010000012.1"/>
</dbReference>
<protein>
    <submittedName>
        <fullName evidence="2">MarR family transcriptional regulator</fullName>
    </submittedName>
</protein>
<name>A0A2N7RZY5_9MICC</name>
<evidence type="ECO:0000259" key="1">
    <source>
        <dbReference type="PROSITE" id="PS50995"/>
    </source>
</evidence>
<accession>A0A2N7RZY5</accession>
<proteinExistence type="predicted"/>
<dbReference type="InterPro" id="IPR036388">
    <property type="entry name" value="WH-like_DNA-bd_sf"/>
</dbReference>
<organism evidence="2 3">
    <name type="scientific">Glutamicibacter arilaitensis</name>
    <dbReference type="NCBI Taxonomy" id="256701"/>
    <lineage>
        <taxon>Bacteria</taxon>
        <taxon>Bacillati</taxon>
        <taxon>Actinomycetota</taxon>
        <taxon>Actinomycetes</taxon>
        <taxon>Micrococcales</taxon>
        <taxon>Micrococcaceae</taxon>
        <taxon>Glutamicibacter</taxon>
    </lineage>
</organism>
<dbReference type="GO" id="GO:0003700">
    <property type="term" value="F:DNA-binding transcription factor activity"/>
    <property type="evidence" value="ECO:0007669"/>
    <property type="project" value="InterPro"/>
</dbReference>
<gene>
    <name evidence="2" type="ORF">CIK84_12180</name>
</gene>
<dbReference type="SUPFAM" id="SSF46785">
    <property type="entry name" value="Winged helix' DNA-binding domain"/>
    <property type="match status" value="1"/>
</dbReference>
<dbReference type="InterPro" id="IPR000835">
    <property type="entry name" value="HTH_MarR-typ"/>
</dbReference>
<sequence>MTSKITAKSAKEERFMKCDLVQELNFLVARMRSLGSTRANHALKPLGLKVRSYSVLSLACSDITPTQRDLAEFLALDPSQIVPLVDGLETSGLVSRIPDPSDRRSKVIVATTAGRKLYAQARKITRQNEDETLEALTPQERLQLRDLLSRVALADAE</sequence>